<sequence>MGSHDYGGDDERGQPRGQAAGLKVEGFGHDGDDVDVGDEEEGDDDDDDDDDEWDNDTNPSEGDLDRCALCDRLIPRFAFSAHERYHGMGDS</sequence>
<gene>
    <name evidence="2" type="ORF">N658DRAFT_496283</name>
</gene>
<protein>
    <submittedName>
        <fullName evidence="2">Uncharacterized protein</fullName>
    </submittedName>
</protein>
<dbReference type="EMBL" id="MU863635">
    <property type="protein sequence ID" value="KAK4101417.1"/>
    <property type="molecule type" value="Genomic_DNA"/>
</dbReference>
<reference evidence="2" key="2">
    <citation type="submission" date="2023-05" db="EMBL/GenBank/DDBJ databases">
        <authorList>
            <consortium name="Lawrence Berkeley National Laboratory"/>
            <person name="Steindorff A."/>
            <person name="Hensen N."/>
            <person name="Bonometti L."/>
            <person name="Westerberg I."/>
            <person name="Brannstrom I.O."/>
            <person name="Guillou S."/>
            <person name="Cros-Aarteil S."/>
            <person name="Calhoun S."/>
            <person name="Haridas S."/>
            <person name="Kuo A."/>
            <person name="Mondo S."/>
            <person name="Pangilinan J."/>
            <person name="Riley R."/>
            <person name="Labutti K."/>
            <person name="Andreopoulos B."/>
            <person name="Lipzen A."/>
            <person name="Chen C."/>
            <person name="Yanf M."/>
            <person name="Daum C."/>
            <person name="Ng V."/>
            <person name="Clum A."/>
            <person name="Ohm R."/>
            <person name="Martin F."/>
            <person name="Silar P."/>
            <person name="Natvig D."/>
            <person name="Lalanne C."/>
            <person name="Gautier V."/>
            <person name="Ament-Velasquez S.L."/>
            <person name="Kruys A."/>
            <person name="Hutchinson M.I."/>
            <person name="Powell A.J."/>
            <person name="Barry K."/>
            <person name="Miller A.N."/>
            <person name="Grigoriev I.V."/>
            <person name="Debuchy R."/>
            <person name="Gladieux P."/>
            <person name="Thoren M.H."/>
            <person name="Johannesson H."/>
        </authorList>
    </citation>
    <scope>NUCLEOTIDE SEQUENCE</scope>
    <source>
        <strain evidence="2">CBS 757.83</strain>
    </source>
</reference>
<evidence type="ECO:0000256" key="1">
    <source>
        <dbReference type="SAM" id="MobiDB-lite"/>
    </source>
</evidence>
<evidence type="ECO:0000313" key="3">
    <source>
        <dbReference type="Proteomes" id="UP001305647"/>
    </source>
</evidence>
<reference evidence="2" key="1">
    <citation type="journal article" date="2023" name="Mol. Phylogenet. Evol.">
        <title>Genome-scale phylogeny and comparative genomics of the fungal order Sordariales.</title>
        <authorList>
            <person name="Hensen N."/>
            <person name="Bonometti L."/>
            <person name="Westerberg I."/>
            <person name="Brannstrom I.O."/>
            <person name="Guillou S."/>
            <person name="Cros-Aarteil S."/>
            <person name="Calhoun S."/>
            <person name="Haridas S."/>
            <person name="Kuo A."/>
            <person name="Mondo S."/>
            <person name="Pangilinan J."/>
            <person name="Riley R."/>
            <person name="LaButti K."/>
            <person name="Andreopoulos B."/>
            <person name="Lipzen A."/>
            <person name="Chen C."/>
            <person name="Yan M."/>
            <person name="Daum C."/>
            <person name="Ng V."/>
            <person name="Clum A."/>
            <person name="Steindorff A."/>
            <person name="Ohm R.A."/>
            <person name="Martin F."/>
            <person name="Silar P."/>
            <person name="Natvig D.O."/>
            <person name="Lalanne C."/>
            <person name="Gautier V."/>
            <person name="Ament-Velasquez S.L."/>
            <person name="Kruys A."/>
            <person name="Hutchinson M.I."/>
            <person name="Powell A.J."/>
            <person name="Barry K."/>
            <person name="Miller A.N."/>
            <person name="Grigoriev I.V."/>
            <person name="Debuchy R."/>
            <person name="Gladieux P."/>
            <person name="Hiltunen Thoren M."/>
            <person name="Johannesson H."/>
        </authorList>
    </citation>
    <scope>NUCLEOTIDE SEQUENCE</scope>
    <source>
        <strain evidence="2">CBS 757.83</strain>
    </source>
</reference>
<name>A0AAN6Q0M8_9PEZI</name>
<dbReference type="AlphaFoldDB" id="A0AAN6Q0M8"/>
<evidence type="ECO:0000313" key="2">
    <source>
        <dbReference type="EMBL" id="KAK4101417.1"/>
    </source>
</evidence>
<organism evidence="2 3">
    <name type="scientific">Parathielavia hyrcaniae</name>
    <dbReference type="NCBI Taxonomy" id="113614"/>
    <lineage>
        <taxon>Eukaryota</taxon>
        <taxon>Fungi</taxon>
        <taxon>Dikarya</taxon>
        <taxon>Ascomycota</taxon>
        <taxon>Pezizomycotina</taxon>
        <taxon>Sordariomycetes</taxon>
        <taxon>Sordariomycetidae</taxon>
        <taxon>Sordariales</taxon>
        <taxon>Chaetomiaceae</taxon>
        <taxon>Parathielavia</taxon>
    </lineage>
</organism>
<accession>A0AAN6Q0M8</accession>
<comment type="caution">
    <text evidence="2">The sequence shown here is derived from an EMBL/GenBank/DDBJ whole genome shotgun (WGS) entry which is preliminary data.</text>
</comment>
<dbReference type="Proteomes" id="UP001305647">
    <property type="component" value="Unassembled WGS sequence"/>
</dbReference>
<keyword evidence="3" id="KW-1185">Reference proteome</keyword>
<feature type="compositionally biased region" description="Basic and acidic residues" evidence="1">
    <location>
        <begin position="1"/>
        <end position="14"/>
    </location>
</feature>
<feature type="region of interest" description="Disordered" evidence="1">
    <location>
        <begin position="1"/>
        <end position="65"/>
    </location>
</feature>
<feature type="compositionally biased region" description="Acidic residues" evidence="1">
    <location>
        <begin position="32"/>
        <end position="55"/>
    </location>
</feature>
<proteinExistence type="predicted"/>